<dbReference type="Pfam" id="PF20041">
    <property type="entry name" value="DUF6443"/>
    <property type="match status" value="1"/>
</dbReference>
<keyword evidence="2" id="KW-0732">Signal</keyword>
<reference evidence="4" key="1">
    <citation type="submission" date="2019-10" db="EMBL/GenBank/DDBJ databases">
        <title>Draft genome sequence of Panacibacter sp. KCS-6.</title>
        <authorList>
            <person name="Yim K.J."/>
        </authorList>
    </citation>
    <scope>NUCLEOTIDE SEQUENCE</scope>
    <source>
        <strain evidence="4">KCS-6</strain>
    </source>
</reference>
<feature type="domain" description="DUF6443" evidence="3">
    <location>
        <begin position="77"/>
        <end position="192"/>
    </location>
</feature>
<gene>
    <name evidence="4" type="ORF">GD597_00220</name>
</gene>
<evidence type="ECO:0000256" key="1">
    <source>
        <dbReference type="SAM" id="MobiDB-lite"/>
    </source>
</evidence>
<dbReference type="Proteomes" id="UP000598971">
    <property type="component" value="Unassembled WGS sequence"/>
</dbReference>
<organism evidence="4 5">
    <name type="scientific">Limnovirga soli</name>
    <dbReference type="NCBI Taxonomy" id="2656915"/>
    <lineage>
        <taxon>Bacteria</taxon>
        <taxon>Pseudomonadati</taxon>
        <taxon>Bacteroidota</taxon>
        <taxon>Chitinophagia</taxon>
        <taxon>Chitinophagales</taxon>
        <taxon>Chitinophagaceae</taxon>
        <taxon>Limnovirga</taxon>
    </lineage>
</organism>
<keyword evidence="5" id="KW-1185">Reference proteome</keyword>
<feature type="signal peptide" evidence="2">
    <location>
        <begin position="1"/>
        <end position="21"/>
    </location>
</feature>
<feature type="region of interest" description="Disordered" evidence="1">
    <location>
        <begin position="1481"/>
        <end position="1508"/>
    </location>
</feature>
<dbReference type="NCBIfam" id="TIGR03696">
    <property type="entry name" value="Rhs_assc_core"/>
    <property type="match status" value="1"/>
</dbReference>
<dbReference type="PANTHER" id="PTHR32305:SF15">
    <property type="entry name" value="PROTEIN RHSA-RELATED"/>
    <property type="match status" value="1"/>
</dbReference>
<dbReference type="PANTHER" id="PTHR32305">
    <property type="match status" value="1"/>
</dbReference>
<name>A0A8J8F9Y3_9BACT</name>
<dbReference type="InterPro" id="IPR022385">
    <property type="entry name" value="Rhs_assc_core"/>
</dbReference>
<evidence type="ECO:0000259" key="3">
    <source>
        <dbReference type="Pfam" id="PF20041"/>
    </source>
</evidence>
<dbReference type="InterPro" id="IPR050708">
    <property type="entry name" value="T6SS_VgrG/RHS"/>
</dbReference>
<evidence type="ECO:0000313" key="5">
    <source>
        <dbReference type="Proteomes" id="UP000598971"/>
    </source>
</evidence>
<dbReference type="InterPro" id="IPR045619">
    <property type="entry name" value="DUF6443"/>
</dbReference>
<dbReference type="EMBL" id="WHPF01000001">
    <property type="protein sequence ID" value="NNV53860.1"/>
    <property type="molecule type" value="Genomic_DNA"/>
</dbReference>
<evidence type="ECO:0000313" key="4">
    <source>
        <dbReference type="EMBL" id="NNV53860.1"/>
    </source>
</evidence>
<dbReference type="RefSeq" id="WP_171605777.1">
    <property type="nucleotide sequence ID" value="NZ_WHPF01000001.1"/>
</dbReference>
<evidence type="ECO:0000256" key="2">
    <source>
        <dbReference type="SAM" id="SignalP"/>
    </source>
</evidence>
<feature type="chain" id="PRO_5035160347" description="DUF6443 domain-containing protein" evidence="2">
    <location>
        <begin position="22"/>
        <end position="1562"/>
    </location>
</feature>
<feature type="compositionally biased region" description="Polar residues" evidence="1">
    <location>
        <begin position="1492"/>
        <end position="1505"/>
    </location>
</feature>
<protein>
    <recommendedName>
        <fullName evidence="3">DUF6443 domain-containing protein</fullName>
    </recommendedName>
</protein>
<sequence>MKLISIVFGLFFIFQNTYCPAQTNKPTAQNAVPNSPKIPVAQTEVYNIVNSITVWEPQIAFNTTPNLSLTDQEAEVRSYGRTTEEVRKSTQYLDGLGRPMQKVGWQQSGNKKDLVNPVYYDEFGKVQYNYLPFESSEANGSLKLNAYSQQQSFCATLYPGETFFYGHTVYEASPLNRVLKTYSPGNVWAGTEGINGYNTGQSISYFTNKLSTDQVRVWNITNDAFTFSATDDGKNIPTTSIGYSNGKLIKVQTTDENGHSVVEYKDFEGKVILKKVQVENSTNDPYSDWLNTYYVYDELGLLRFVIPPKAVSNMSNANSWILSQAMVNELCFRYEYDNKQRMIAKKVPGSAWVYMVYDKRDRLVYTQDGLMRSKTPMQWMVSFYDILNRPVMSGIMTKSISYSALNDLLNSLDYASTTIYEDISINTNPLPGFSNGGEGFVALSKTDYDDYTDANNVAFAETYSNFFNNLLLPINQNALGIELNPSAPSSLTLGQVTRTRVRVLSDLNNLANNVWLPTHNFYNDKGRLIQKISKNYANQTVDSYNAGNDIITILYDFSGKILSSYDANRFKPVSETAKEKGIATDFEYNHMGKPIKIRKRIFNALANTTPSQSVTIVRNSFDALGQLLTKNLGQKRDETGVYTITPIETLDYEYNIRGWLKSINKNYAKASSTADNRWFGMILSYEWGFEKNQYNGNISGITWRSNGDDEKRSFGYGYDNANRLLYADFKQLTNGTWNNDATIDFTVLMGDGINYYSAYDPNGNILEMKQKGIYLNTTGITNSYIDELSYAYFDNSNKLKSVDDTQVDRKLGDFVNGNIGDDYGYDLNGNMLSDKNKRLDGLTGIDKTTGAIEYNYLNLPSKLNIATDDNSNGNFVKGVVTYIYDAAGNKLAKKVIENPKLYNSQTTRTVITNYSGFSVFEKVDILQGANQTNGETKLQFLNFEEGRIREGAINSENVLQHNFDYFIKDHLGNIRMVLTDEQKSTLYHAGMEDANRTFEVSLFGDKINSTYSGKPSGFDADVNNLNVSKVNGTLAENRVGPGIILKVMTGDKFTANTQAWYLPTGMDNTVDNTLQNIAINIANQLSSNVSALGKGTIASNVNSNIVQPGVQDLLNTQIPQSGSPKAYLNWVLLDEKTFKAVASGFRSVPQIVGATQKQLLQLNNGNDIEITKNGYLYVYVSNESKGNVYFDDINIQYNAGPLLEETHYYPFGLTMSGITSSSLNFGNASNKKLYNGKEFQNKEFTDNGGLELYDFGKRMQDPQLGRWCVLDPKADLLEISSPYVYCYNNPITYTDPDGELAIFINGRASGGTNPINYEQSLSHPYWSQAILDAVSHSGIPYGSNQMFVDGDRYYYEAGPYSKTYGASEDVIHYGSWITGHSASSRNQAGYIIGKQDFQYILSRLHRDPETNKIIEKIEIYTHSRGAAFGAGYVDALLEMIKQNADQFADADNEIDLVYNAAPNEAGRDGTKEPLGVGLAVSHHHSGDKFSDTDQQGTNANMSSDETAGGPVGRHLIDSFVKDITAFSQAFASSINKKDTKKILTNFINTMQQQYGITVTVEQ</sequence>
<dbReference type="Gene3D" id="2.180.10.10">
    <property type="entry name" value="RHS repeat-associated core"/>
    <property type="match status" value="2"/>
</dbReference>
<comment type="caution">
    <text evidence="4">The sequence shown here is derived from an EMBL/GenBank/DDBJ whole genome shotgun (WGS) entry which is preliminary data.</text>
</comment>
<accession>A0A8J8F9Y3</accession>
<proteinExistence type="predicted"/>